<dbReference type="Proteomes" id="UP000008068">
    <property type="component" value="Unassembled WGS sequence"/>
</dbReference>
<dbReference type="InParanoid" id="G0N3Q7"/>
<organism evidence="2">
    <name type="scientific">Caenorhabditis brenneri</name>
    <name type="common">Nematode worm</name>
    <dbReference type="NCBI Taxonomy" id="135651"/>
    <lineage>
        <taxon>Eukaryota</taxon>
        <taxon>Metazoa</taxon>
        <taxon>Ecdysozoa</taxon>
        <taxon>Nematoda</taxon>
        <taxon>Chromadorea</taxon>
        <taxon>Rhabditida</taxon>
        <taxon>Rhabditina</taxon>
        <taxon>Rhabditomorpha</taxon>
        <taxon>Rhabditoidea</taxon>
        <taxon>Rhabditidae</taxon>
        <taxon>Peloderinae</taxon>
        <taxon>Caenorhabditis</taxon>
    </lineage>
</organism>
<accession>G0N3Q7</accession>
<evidence type="ECO:0000313" key="1">
    <source>
        <dbReference type="EMBL" id="EGT51864.1"/>
    </source>
</evidence>
<dbReference type="AlphaFoldDB" id="G0N3Q7"/>
<proteinExistence type="predicted"/>
<gene>
    <name evidence="1" type="ORF">CAEBREN_17208</name>
</gene>
<keyword evidence="2" id="KW-1185">Reference proteome</keyword>
<dbReference type="EMBL" id="GL379835">
    <property type="protein sequence ID" value="EGT51864.1"/>
    <property type="molecule type" value="Genomic_DNA"/>
</dbReference>
<dbReference type="HOGENOM" id="CLU_1939973_0_0_1"/>
<protein>
    <submittedName>
        <fullName evidence="1">Uncharacterized protein</fullName>
    </submittedName>
</protein>
<name>G0N3Q7_CAEBE</name>
<evidence type="ECO:0000313" key="2">
    <source>
        <dbReference type="Proteomes" id="UP000008068"/>
    </source>
</evidence>
<sequence length="136" mass="16041">MRQLKCCEVTDRCFKEAVQSISNQFDTKKNEAICKLTQFANEKREEQTALKIRLENEHSASMKLNDQIEKKLKKKNDLHDTDEITCLENSYKLRYSSQDKPDGFLDFEFIVPEMELQIKPRPKGGFISRFLRTRFG</sequence>
<reference evidence="2" key="1">
    <citation type="submission" date="2011-07" db="EMBL/GenBank/DDBJ databases">
        <authorList>
            <consortium name="Caenorhabditis brenneri Sequencing and Analysis Consortium"/>
            <person name="Wilson R.K."/>
        </authorList>
    </citation>
    <scope>NUCLEOTIDE SEQUENCE [LARGE SCALE GENOMIC DNA]</scope>
    <source>
        <strain evidence="2">PB2801</strain>
    </source>
</reference>